<organism evidence="1 2">
    <name type="scientific">Pseudaminobacter soli</name>
    <name type="common">ex Li et al. 2025</name>
    <dbReference type="NCBI Taxonomy" id="1295366"/>
    <lineage>
        <taxon>Bacteria</taxon>
        <taxon>Pseudomonadati</taxon>
        <taxon>Pseudomonadota</taxon>
        <taxon>Alphaproteobacteria</taxon>
        <taxon>Hyphomicrobiales</taxon>
        <taxon>Phyllobacteriaceae</taxon>
        <taxon>Pseudaminobacter</taxon>
    </lineage>
</organism>
<dbReference type="OrthoDB" id="7871683at2"/>
<protein>
    <submittedName>
        <fullName evidence="1">Uncharacterized protein</fullName>
    </submittedName>
</protein>
<name>A0A2P7SBI9_9HYPH</name>
<evidence type="ECO:0000313" key="2">
    <source>
        <dbReference type="Proteomes" id="UP000240653"/>
    </source>
</evidence>
<accession>A0A2P7SBI9</accession>
<keyword evidence="2" id="KW-1185">Reference proteome</keyword>
<comment type="caution">
    <text evidence="1">The sequence shown here is derived from an EMBL/GenBank/DDBJ whole genome shotgun (WGS) entry which is preliminary data.</text>
</comment>
<evidence type="ECO:0000313" key="1">
    <source>
        <dbReference type="EMBL" id="PSJ59884.1"/>
    </source>
</evidence>
<gene>
    <name evidence="1" type="ORF">C7I85_16245</name>
</gene>
<reference evidence="1 2" key="1">
    <citation type="submission" date="2018-03" db="EMBL/GenBank/DDBJ databases">
        <title>The draft genome of Mesorhizobium soli JCM 19897.</title>
        <authorList>
            <person name="Li L."/>
            <person name="Liu L."/>
            <person name="Liang L."/>
            <person name="Wang T."/>
            <person name="Zhang X."/>
        </authorList>
    </citation>
    <scope>NUCLEOTIDE SEQUENCE [LARGE SCALE GENOMIC DNA]</scope>
    <source>
        <strain evidence="1 2">JCM 19897</strain>
    </source>
</reference>
<sequence length="157" mass="17856">MTTTDPTKGDDIEQMLPTAKDVMRKLAVIEGEKASEAMQRAKHIEDEKKQLIEKLRKPSGLTREERIKLAAGVIQRAVNNGLTEIEVYRFPNELCTDGGRALNQNEPGWEDTLTGIPREIYELWQEHLKPRGYKIRYQTVEYPGGVPGKIGVTLSWH</sequence>
<proteinExistence type="predicted"/>
<dbReference type="Proteomes" id="UP000240653">
    <property type="component" value="Unassembled WGS sequence"/>
</dbReference>
<dbReference type="EMBL" id="PXYL01000007">
    <property type="protein sequence ID" value="PSJ59884.1"/>
    <property type="molecule type" value="Genomic_DNA"/>
</dbReference>
<dbReference type="AlphaFoldDB" id="A0A2P7SBI9"/>